<dbReference type="InterPro" id="IPR001469">
    <property type="entry name" value="ATP_synth_F1_dsu/esu"/>
</dbReference>
<evidence type="ECO:0000313" key="10">
    <source>
        <dbReference type="EMBL" id="MCW3476417.1"/>
    </source>
</evidence>
<dbReference type="InterPro" id="IPR036771">
    <property type="entry name" value="ATPsynth_dsu/esu_N"/>
</dbReference>
<keyword evidence="8" id="KW-0139">CF(1)</keyword>
<evidence type="ECO:0000313" key="11">
    <source>
        <dbReference type="Proteomes" id="UP001165679"/>
    </source>
</evidence>
<reference evidence="10" key="1">
    <citation type="submission" date="2022-09" db="EMBL/GenBank/DDBJ databases">
        <title>Rhodovastum sp. nov. RN2-1 isolated from soil in Seongnam, South Korea.</title>
        <authorList>
            <person name="Le N.T."/>
        </authorList>
    </citation>
    <scope>NUCLEOTIDE SEQUENCE</scope>
    <source>
        <strain evidence="10">RN2-1</strain>
    </source>
</reference>
<keyword evidence="6" id="KW-0406">Ion transport</keyword>
<reference evidence="10" key="2">
    <citation type="submission" date="2022-10" db="EMBL/GenBank/DDBJ databases">
        <authorList>
            <person name="Trinh H.N."/>
        </authorList>
    </citation>
    <scope>NUCLEOTIDE SEQUENCE</scope>
    <source>
        <strain evidence="10">RN2-1</strain>
    </source>
</reference>
<sequence>MRLLITDPTSVVADHRDVVSVRAEDESGSFGILPGHADLLTVLAVSVLAWRHADGRTGFCAVRRGVLTVLGGREVAVATRQAMPGDDLDTLEHVVAAGFRAALDAERSARVATMRLHMKAIRQIVRFLRSGPNNNTGTPP</sequence>
<feature type="domain" description="ATP synthase F1 complex delta/epsilon subunit N-terminal" evidence="9">
    <location>
        <begin position="1"/>
        <end position="82"/>
    </location>
</feature>
<protein>
    <submittedName>
        <fullName evidence="10">F0F1 ATP synthase subunit epsilon</fullName>
    </submittedName>
</protein>
<proteinExistence type="inferred from homology"/>
<evidence type="ECO:0000256" key="6">
    <source>
        <dbReference type="ARBA" id="ARBA00023065"/>
    </source>
</evidence>
<dbReference type="NCBIfam" id="NF009981">
    <property type="entry name" value="PRK13447.1"/>
    <property type="match status" value="1"/>
</dbReference>
<dbReference type="GO" id="GO:0046933">
    <property type="term" value="F:proton-transporting ATP synthase activity, rotational mechanism"/>
    <property type="evidence" value="ECO:0007669"/>
    <property type="project" value="InterPro"/>
</dbReference>
<dbReference type="InterPro" id="IPR024037">
    <property type="entry name" value="Alt_ATP_synth_F1_esu"/>
</dbReference>
<evidence type="ECO:0000256" key="5">
    <source>
        <dbReference type="ARBA" id="ARBA00022781"/>
    </source>
</evidence>
<dbReference type="RefSeq" id="WP_264715207.1">
    <property type="nucleotide sequence ID" value="NZ_JAPDNT010000019.1"/>
</dbReference>
<gene>
    <name evidence="10" type="ORF">OL599_17790</name>
</gene>
<name>A0AA42CIY8_9PROT</name>
<dbReference type="GO" id="GO:0045259">
    <property type="term" value="C:proton-transporting ATP synthase complex"/>
    <property type="evidence" value="ECO:0007669"/>
    <property type="project" value="UniProtKB-KW"/>
</dbReference>
<dbReference type="GO" id="GO:0012505">
    <property type="term" value="C:endomembrane system"/>
    <property type="evidence" value="ECO:0007669"/>
    <property type="project" value="UniProtKB-SubCell"/>
</dbReference>
<comment type="function">
    <text evidence="1">Produces ATP from ADP in the presence of a proton gradient across the membrane.</text>
</comment>
<accession>A0AA42CIY8</accession>
<organism evidence="10 11">
    <name type="scientific">Limobrevibacterium gyesilva</name>
    <dbReference type="NCBI Taxonomy" id="2991712"/>
    <lineage>
        <taxon>Bacteria</taxon>
        <taxon>Pseudomonadati</taxon>
        <taxon>Pseudomonadota</taxon>
        <taxon>Alphaproteobacteria</taxon>
        <taxon>Acetobacterales</taxon>
        <taxon>Acetobacteraceae</taxon>
        <taxon>Limobrevibacterium</taxon>
    </lineage>
</organism>
<dbReference type="Proteomes" id="UP001165679">
    <property type="component" value="Unassembled WGS sequence"/>
</dbReference>
<comment type="subcellular location">
    <subcellularLocation>
        <location evidence="2">Endomembrane system</location>
        <topology evidence="2">Peripheral membrane protein</topology>
    </subcellularLocation>
</comment>
<keyword evidence="8" id="KW-0066">ATP synthesis</keyword>
<dbReference type="InterPro" id="IPR020546">
    <property type="entry name" value="ATP_synth_F1_dsu/esu_N"/>
</dbReference>
<evidence type="ECO:0000256" key="7">
    <source>
        <dbReference type="ARBA" id="ARBA00023136"/>
    </source>
</evidence>
<evidence type="ECO:0000256" key="4">
    <source>
        <dbReference type="ARBA" id="ARBA00022448"/>
    </source>
</evidence>
<dbReference type="NCBIfam" id="TIGR03166">
    <property type="entry name" value="alt_F1F0_F1_eps"/>
    <property type="match status" value="1"/>
</dbReference>
<evidence type="ECO:0000256" key="2">
    <source>
        <dbReference type="ARBA" id="ARBA00004184"/>
    </source>
</evidence>
<keyword evidence="4" id="KW-0813">Transport</keyword>
<evidence type="ECO:0000256" key="8">
    <source>
        <dbReference type="ARBA" id="ARBA00023196"/>
    </source>
</evidence>
<evidence type="ECO:0000256" key="1">
    <source>
        <dbReference type="ARBA" id="ARBA00003543"/>
    </source>
</evidence>
<dbReference type="Gene3D" id="2.60.15.10">
    <property type="entry name" value="F0F1 ATP synthase delta/epsilon subunit, N-terminal"/>
    <property type="match status" value="1"/>
</dbReference>
<comment type="caution">
    <text evidence="10">The sequence shown here is derived from an EMBL/GenBank/DDBJ whole genome shotgun (WGS) entry which is preliminary data.</text>
</comment>
<dbReference type="CDD" id="cd12152">
    <property type="entry name" value="F1-ATPase_delta"/>
    <property type="match status" value="1"/>
</dbReference>
<evidence type="ECO:0000256" key="3">
    <source>
        <dbReference type="ARBA" id="ARBA00005712"/>
    </source>
</evidence>
<dbReference type="SUPFAM" id="SSF51344">
    <property type="entry name" value="Epsilon subunit of F1F0-ATP synthase N-terminal domain"/>
    <property type="match status" value="1"/>
</dbReference>
<dbReference type="EMBL" id="JAPDNT010000019">
    <property type="protein sequence ID" value="MCW3476417.1"/>
    <property type="molecule type" value="Genomic_DNA"/>
</dbReference>
<keyword evidence="5" id="KW-0375">Hydrogen ion transport</keyword>
<comment type="similarity">
    <text evidence="3">Belongs to the ATPase epsilon chain family.</text>
</comment>
<dbReference type="AlphaFoldDB" id="A0AA42CIY8"/>
<keyword evidence="7" id="KW-0472">Membrane</keyword>
<evidence type="ECO:0000259" key="9">
    <source>
        <dbReference type="Pfam" id="PF02823"/>
    </source>
</evidence>
<keyword evidence="11" id="KW-1185">Reference proteome</keyword>
<dbReference type="Pfam" id="PF02823">
    <property type="entry name" value="ATP-synt_DE_N"/>
    <property type="match status" value="1"/>
</dbReference>